<sequence length="112" mass="12418">MKKIKQAAAIVMCVLLVGMYVASFVAAIFAKPQAHGLFMASVGMTIMIPLLLYAYTIIYRVIHPEVHEEDEMCEDMEKYDDGGGLNGENDGCEPDSENNAGRDNDDNRDKEN</sequence>
<protein>
    <submittedName>
        <fullName evidence="3">Uncharacterized protein</fullName>
    </submittedName>
</protein>
<proteinExistence type="predicted"/>
<keyword evidence="2" id="KW-0472">Membrane</keyword>
<dbReference type="RefSeq" id="WP_055945965.1">
    <property type="nucleotide sequence ID" value="NZ_JAQDCV010000003.1"/>
</dbReference>
<evidence type="ECO:0000313" key="3">
    <source>
        <dbReference type="EMBL" id="KQC84360.1"/>
    </source>
</evidence>
<organism evidence="3 4">
    <name type="scientific">Butyribacter intestini</name>
    <dbReference type="NCBI Taxonomy" id="1703332"/>
    <lineage>
        <taxon>Bacteria</taxon>
        <taxon>Bacillati</taxon>
        <taxon>Bacillota</taxon>
        <taxon>Clostridia</taxon>
        <taxon>Lachnospirales</taxon>
        <taxon>Lachnospiraceae</taxon>
        <taxon>Butyribacter</taxon>
    </lineage>
</organism>
<gene>
    <name evidence="3" type="ORF">APZ18_13730</name>
</gene>
<keyword evidence="4" id="KW-1185">Reference proteome</keyword>
<evidence type="ECO:0000256" key="2">
    <source>
        <dbReference type="SAM" id="Phobius"/>
    </source>
</evidence>
<dbReference type="EMBL" id="LLKB01000006">
    <property type="protein sequence ID" value="KQC84360.1"/>
    <property type="molecule type" value="Genomic_DNA"/>
</dbReference>
<accession>A0AAW3JPD0</accession>
<keyword evidence="2" id="KW-0812">Transmembrane</keyword>
<evidence type="ECO:0000313" key="4">
    <source>
        <dbReference type="Proteomes" id="UP000050833"/>
    </source>
</evidence>
<reference evidence="3 4" key="1">
    <citation type="submission" date="2015-10" db="EMBL/GenBank/DDBJ databases">
        <title>Butyribacter intestini gen. nov., sp. nov., a butyric acid-producing bacterium of the family Lachnospiraceae isolated from the human faeces.</title>
        <authorList>
            <person name="Zou Y."/>
            <person name="Xue W."/>
            <person name="Luo G."/>
            <person name="Lv M."/>
        </authorList>
    </citation>
    <scope>NUCLEOTIDE SEQUENCE [LARGE SCALE GENOMIC DNA]</scope>
    <source>
        <strain evidence="3 4">TF01-11</strain>
    </source>
</reference>
<comment type="caution">
    <text evidence="3">The sequence shown here is derived from an EMBL/GenBank/DDBJ whole genome shotgun (WGS) entry which is preliminary data.</text>
</comment>
<dbReference type="AlphaFoldDB" id="A0AAW3JPD0"/>
<feature type="compositionally biased region" description="Basic and acidic residues" evidence="1">
    <location>
        <begin position="100"/>
        <end position="112"/>
    </location>
</feature>
<feature type="transmembrane region" description="Helical" evidence="2">
    <location>
        <begin position="36"/>
        <end position="55"/>
    </location>
</feature>
<dbReference type="Proteomes" id="UP000050833">
    <property type="component" value="Unassembled WGS sequence"/>
</dbReference>
<evidence type="ECO:0000256" key="1">
    <source>
        <dbReference type="SAM" id="MobiDB-lite"/>
    </source>
</evidence>
<feature type="transmembrane region" description="Helical" evidence="2">
    <location>
        <begin position="7"/>
        <end position="30"/>
    </location>
</feature>
<name>A0AAW3JPD0_9FIRM</name>
<keyword evidence="2" id="KW-1133">Transmembrane helix</keyword>
<feature type="region of interest" description="Disordered" evidence="1">
    <location>
        <begin position="72"/>
        <end position="112"/>
    </location>
</feature>